<dbReference type="InterPro" id="IPR011011">
    <property type="entry name" value="Znf_FYVE_PHD"/>
</dbReference>
<feature type="region of interest" description="Disordered" evidence="1">
    <location>
        <begin position="254"/>
        <end position="276"/>
    </location>
</feature>
<dbReference type="Ensembl" id="ENSCMUT00000036351.1">
    <property type="protein sequence ID" value="ENSCMUP00000034616.1"/>
    <property type="gene ID" value="ENSCMUG00000020151.1"/>
</dbReference>
<reference evidence="3" key="1">
    <citation type="submission" date="2019-10" db="EMBL/GenBank/DDBJ databases">
        <title>Corvus moneduloides (New Caledonian crow) genome, bCorMon1, primary haplotype.</title>
        <authorList>
            <person name="Rutz C."/>
            <person name="Fungtammasan C."/>
            <person name="Mountcastle J."/>
            <person name="Formenti G."/>
            <person name="Chow W."/>
            <person name="Howe K."/>
            <person name="Steele M.P."/>
            <person name="Fernandes J."/>
            <person name="Gilbert M.T.P."/>
            <person name="Fedrigo O."/>
            <person name="Jarvis E.D."/>
            <person name="Gemmell N."/>
        </authorList>
    </citation>
    <scope>NUCLEOTIDE SEQUENCE [LARGE SCALE GENOMIC DNA]</scope>
</reference>
<sequence length="321" mass="34992">CSCPVPLALSPAACLLCRRTEADPDICGDKQEKHGLCAHIFCLVSCTGPPSGIAEGTVGLPGEALRLLLMGLLGSFQHCCVCGETGATIMCCQEDCDRWFHLPCAKEGPSISHFARPFSPSSYCPEHCPEQDVRAIPEPGTECPICMEPVEERKSYTTLVCPACKKAWFHRDCIQVGGQALRAGALYFQCPLCRDDDEFAVQMFVMGIRIPFRLVSFCLAHNTGGGSCCARPCPRSPGPALSRESGLQLHARLEKAPEEEQGQPVPPGWQSSTNSSAFPFPIRQPTWEDNNAFAELGERHSWCNARKCLYPGGREEAEEEG</sequence>
<evidence type="ECO:0000313" key="2">
    <source>
        <dbReference type="Ensembl" id="ENSCMUP00000034616.1"/>
    </source>
</evidence>
<dbReference type="Pfam" id="PF13639">
    <property type="entry name" value="zf-RING_2"/>
    <property type="match status" value="1"/>
</dbReference>
<dbReference type="GO" id="GO:0005634">
    <property type="term" value="C:nucleus"/>
    <property type="evidence" value="ECO:0007669"/>
    <property type="project" value="TreeGrafter"/>
</dbReference>
<name>A0A8U7M167_CORMO</name>
<dbReference type="InterPro" id="IPR001841">
    <property type="entry name" value="Znf_RING"/>
</dbReference>
<dbReference type="InterPro" id="IPR051188">
    <property type="entry name" value="PHD-type_Zinc_Finger"/>
</dbReference>
<reference evidence="2" key="3">
    <citation type="submission" date="2025-09" db="UniProtKB">
        <authorList>
            <consortium name="Ensembl"/>
        </authorList>
    </citation>
    <scope>IDENTIFICATION</scope>
</reference>
<dbReference type="SMART" id="SM00184">
    <property type="entry name" value="RING"/>
    <property type="match status" value="2"/>
</dbReference>
<dbReference type="Pfam" id="PF13771">
    <property type="entry name" value="zf-HC5HC2H"/>
    <property type="match status" value="1"/>
</dbReference>
<keyword evidence="3" id="KW-1185">Reference proteome</keyword>
<evidence type="ECO:0000256" key="1">
    <source>
        <dbReference type="SAM" id="MobiDB-lite"/>
    </source>
</evidence>
<organism evidence="2 3">
    <name type="scientific">Corvus moneduloides</name>
    <name type="common">New Caledonian crow</name>
    <dbReference type="NCBI Taxonomy" id="1196302"/>
    <lineage>
        <taxon>Eukaryota</taxon>
        <taxon>Metazoa</taxon>
        <taxon>Chordata</taxon>
        <taxon>Craniata</taxon>
        <taxon>Vertebrata</taxon>
        <taxon>Euteleostomi</taxon>
        <taxon>Archelosauria</taxon>
        <taxon>Archosauria</taxon>
        <taxon>Dinosauria</taxon>
        <taxon>Saurischia</taxon>
        <taxon>Theropoda</taxon>
        <taxon>Coelurosauria</taxon>
        <taxon>Aves</taxon>
        <taxon>Neognathae</taxon>
        <taxon>Neoaves</taxon>
        <taxon>Telluraves</taxon>
        <taxon>Australaves</taxon>
        <taxon>Passeriformes</taxon>
        <taxon>Corvoidea</taxon>
        <taxon>Corvidae</taxon>
        <taxon>Corvus</taxon>
    </lineage>
</organism>
<accession>A0A8U7M167</accession>
<dbReference type="PROSITE" id="PS51805">
    <property type="entry name" value="EPHD"/>
    <property type="match status" value="1"/>
</dbReference>
<dbReference type="InterPro" id="IPR001965">
    <property type="entry name" value="Znf_PHD"/>
</dbReference>
<dbReference type="PANTHER" id="PTHR12420">
    <property type="entry name" value="PHD FINGER PROTEIN"/>
    <property type="match status" value="1"/>
</dbReference>
<dbReference type="SUPFAM" id="SSF57903">
    <property type="entry name" value="FYVE/PHD zinc finger"/>
    <property type="match status" value="3"/>
</dbReference>
<dbReference type="AlphaFoldDB" id="A0A8U7M167"/>
<reference evidence="2" key="2">
    <citation type="submission" date="2025-08" db="UniProtKB">
        <authorList>
            <consortium name="Ensembl"/>
        </authorList>
    </citation>
    <scope>IDENTIFICATION</scope>
</reference>
<dbReference type="InterPro" id="IPR013083">
    <property type="entry name" value="Znf_RING/FYVE/PHD"/>
</dbReference>
<evidence type="ECO:0000313" key="3">
    <source>
        <dbReference type="Proteomes" id="UP000694553"/>
    </source>
</evidence>
<dbReference type="Proteomes" id="UP000694553">
    <property type="component" value="Unassembled WGS sequence"/>
</dbReference>
<dbReference type="PROSITE" id="PS50089">
    <property type="entry name" value="ZF_RING_2"/>
    <property type="match status" value="1"/>
</dbReference>
<dbReference type="InterPro" id="IPR034732">
    <property type="entry name" value="EPHD"/>
</dbReference>
<dbReference type="SMART" id="SM00249">
    <property type="entry name" value="PHD"/>
    <property type="match status" value="2"/>
</dbReference>
<proteinExistence type="predicted"/>
<protein>
    <submittedName>
        <fullName evidence="2">Uncharacterized protein</fullName>
    </submittedName>
</protein>
<dbReference type="OMA" id="MCAVEAR"/>
<dbReference type="PANTHER" id="PTHR12420:SF47">
    <property type="entry name" value="PHD FINGER PROTEIN 7"/>
    <property type="match status" value="1"/>
</dbReference>
<dbReference type="Gene3D" id="3.30.40.10">
    <property type="entry name" value="Zinc/RING finger domain, C3HC4 (zinc finger)"/>
    <property type="match status" value="3"/>
</dbReference>